<evidence type="ECO:0000256" key="1">
    <source>
        <dbReference type="SAM" id="Coils"/>
    </source>
</evidence>
<dbReference type="EMBL" id="KI925184">
    <property type="protein sequence ID" value="ETW15378.1"/>
    <property type="molecule type" value="Genomic_DNA"/>
</dbReference>
<accession>A0A024UX79</accession>
<sequence length="381" mass="46558">MIDEEKKIKIEINNINTIILDILCTEAIRKIKFILHILNELLKKKKNILHVYITNKIDHLSTHKKQRQIFQSLQNKIELCENESHYNLIQKQIDEYINFLSETNEILCQNSPTDRNIKENRNKIIEDGNLLLNIFRKMKKKKFSSILNELEKFKDEQNLLINLNQNVYHKKQIINILKEEIKEQMENTKRKRINIENKIKEIEKRKKIFFVKFMLYYIYKKEYVHANVAHYNRNMDFKENAVTKSKENMENELKAYDDINDFIKSFLNKRNDNLQNIHDELIEYYEKEKDQKNAQLDNIKKEIEHSREIIELKKKKIIKYDEINKEREKEEKIKMKKEIENKEFLKKYNECILFLQNVGRNKIKAYDEKMKRKKKTKKKKK</sequence>
<protein>
    <submittedName>
        <fullName evidence="2">Uncharacterized protein</fullName>
    </submittedName>
</protein>
<dbReference type="Proteomes" id="UP000030690">
    <property type="component" value="Unassembled WGS sequence"/>
</dbReference>
<organism evidence="2 3">
    <name type="scientific">Plasmodium falciparum Vietnam Oak-Knoll</name>
    <name type="common">FVO</name>
    <dbReference type="NCBI Taxonomy" id="1036723"/>
    <lineage>
        <taxon>Eukaryota</taxon>
        <taxon>Sar</taxon>
        <taxon>Alveolata</taxon>
        <taxon>Apicomplexa</taxon>
        <taxon>Aconoidasida</taxon>
        <taxon>Haemosporida</taxon>
        <taxon>Plasmodiidae</taxon>
        <taxon>Plasmodium</taxon>
        <taxon>Plasmodium (Laverania)</taxon>
    </lineage>
</organism>
<reference evidence="2 3" key="1">
    <citation type="submission" date="2013-02" db="EMBL/GenBank/DDBJ databases">
        <title>The Genome Annotation of Plasmodium falciparum Vietnam Oak-Knoll (FVO).</title>
        <authorList>
            <consortium name="The Broad Institute Genome Sequencing Platform"/>
            <consortium name="The Broad Institute Genome Sequencing Center for Infectious Disease"/>
            <person name="Neafsey D."/>
            <person name="Hoffman S."/>
            <person name="Volkman S."/>
            <person name="Rosenthal P."/>
            <person name="Walker B."/>
            <person name="Young S.K."/>
            <person name="Zeng Q."/>
            <person name="Gargeya S."/>
            <person name="Fitzgerald M."/>
            <person name="Haas B."/>
            <person name="Abouelleil A."/>
            <person name="Allen A.W."/>
            <person name="Alvarado L."/>
            <person name="Arachchi H.M."/>
            <person name="Berlin A.M."/>
            <person name="Chapman S.B."/>
            <person name="Gainer-Dewar J."/>
            <person name="Goldberg J."/>
            <person name="Griggs A."/>
            <person name="Gujja S."/>
            <person name="Hansen M."/>
            <person name="Howarth C."/>
            <person name="Imamovic A."/>
            <person name="Ireland A."/>
            <person name="Larimer J."/>
            <person name="McCowan C."/>
            <person name="Murphy C."/>
            <person name="Pearson M."/>
            <person name="Poon T.W."/>
            <person name="Priest M."/>
            <person name="Roberts A."/>
            <person name="Saif S."/>
            <person name="Shea T."/>
            <person name="Sisk P."/>
            <person name="Sykes S."/>
            <person name="Wortman J."/>
            <person name="Nusbaum C."/>
            <person name="Birren B."/>
        </authorList>
    </citation>
    <scope>NUCLEOTIDE SEQUENCE [LARGE SCALE GENOMIC DNA]</scope>
    <source>
        <strain evidence="3">Vietnam Oak-Knoll (FVO)</strain>
    </source>
</reference>
<evidence type="ECO:0000313" key="2">
    <source>
        <dbReference type="EMBL" id="ETW15378.1"/>
    </source>
</evidence>
<feature type="coiled-coil region" evidence="1">
    <location>
        <begin position="271"/>
        <end position="345"/>
    </location>
</feature>
<dbReference type="AlphaFoldDB" id="A0A024UX79"/>
<evidence type="ECO:0000313" key="3">
    <source>
        <dbReference type="Proteomes" id="UP000030690"/>
    </source>
</evidence>
<dbReference type="SMR" id="A0A024UX79"/>
<feature type="coiled-coil region" evidence="1">
    <location>
        <begin position="171"/>
        <end position="205"/>
    </location>
</feature>
<name>A0A024UX79_PLAFA</name>
<reference evidence="2 3" key="2">
    <citation type="submission" date="2013-02" db="EMBL/GenBank/DDBJ databases">
        <title>The Genome Sequence of Plasmodium falciparum Vietnam Oak-Knoll (FVO).</title>
        <authorList>
            <consortium name="The Broad Institute Genome Sequencing Platform"/>
            <consortium name="The Broad Institute Genome Sequencing Center for Infectious Disease"/>
            <person name="Neafsey D."/>
            <person name="Cheeseman I."/>
            <person name="Volkman S."/>
            <person name="Adams J."/>
            <person name="Walker B."/>
            <person name="Young S.K."/>
            <person name="Zeng Q."/>
            <person name="Gargeya S."/>
            <person name="Fitzgerald M."/>
            <person name="Haas B."/>
            <person name="Abouelleil A."/>
            <person name="Alvarado L."/>
            <person name="Arachchi H.M."/>
            <person name="Berlin A.M."/>
            <person name="Chapman S.B."/>
            <person name="Dewar J."/>
            <person name="Goldberg J."/>
            <person name="Griggs A."/>
            <person name="Gujja S."/>
            <person name="Hansen M."/>
            <person name="Howarth C."/>
            <person name="Imamovic A."/>
            <person name="Larimer J."/>
            <person name="McCowan C."/>
            <person name="Murphy C."/>
            <person name="Neiman D."/>
            <person name="Pearson M."/>
            <person name="Priest M."/>
            <person name="Roberts A."/>
            <person name="Saif S."/>
            <person name="Shea T."/>
            <person name="Sisk P."/>
            <person name="Sykes S."/>
            <person name="Wortman J."/>
            <person name="Nusbaum C."/>
            <person name="Birren B."/>
        </authorList>
    </citation>
    <scope>NUCLEOTIDE SEQUENCE [LARGE SCALE GENOMIC DNA]</scope>
    <source>
        <strain evidence="3">Vietnam Oak-Knoll (FVO)</strain>
    </source>
</reference>
<dbReference type="OrthoDB" id="372589at2759"/>
<gene>
    <name evidence="2" type="ORF">PFFVO_05672</name>
</gene>
<keyword evidence="1" id="KW-0175">Coiled coil</keyword>
<proteinExistence type="predicted"/>